<accession>A0A679INN5</accession>
<evidence type="ECO:0000313" key="1">
    <source>
        <dbReference type="EMBL" id="CAA2101526.1"/>
    </source>
</evidence>
<organism evidence="1">
    <name type="scientific">Methylobacterium bullatum</name>
    <dbReference type="NCBI Taxonomy" id="570505"/>
    <lineage>
        <taxon>Bacteria</taxon>
        <taxon>Pseudomonadati</taxon>
        <taxon>Pseudomonadota</taxon>
        <taxon>Alphaproteobacteria</taxon>
        <taxon>Hyphomicrobiales</taxon>
        <taxon>Methylobacteriaceae</taxon>
        <taxon>Methylobacterium</taxon>
    </lineage>
</organism>
<name>A0A679INN5_9HYPH</name>
<gene>
    <name evidence="1" type="ORF">MBUL_01220</name>
</gene>
<reference evidence="1" key="1">
    <citation type="submission" date="2019-12" db="EMBL/GenBank/DDBJ databases">
        <authorList>
            <person name="Cremers G."/>
        </authorList>
    </citation>
    <scope>NUCLEOTIDE SEQUENCE</scope>
    <source>
        <strain evidence="1">Mbul1</strain>
    </source>
</reference>
<sequence length="57" mass="6181">MAGAVAARQEHRPLVSVGWRTAPVLFLKLILPEKTVVTPSWRGGFLAFCLCFDGLPG</sequence>
<dbReference type="AlphaFoldDB" id="A0A679INN5"/>
<proteinExistence type="predicted"/>
<protein>
    <submittedName>
        <fullName evidence="1">Uncharacterized protein</fullName>
    </submittedName>
</protein>
<dbReference type="EMBL" id="LR743504">
    <property type="protein sequence ID" value="CAA2101526.1"/>
    <property type="molecule type" value="Genomic_DNA"/>
</dbReference>